<evidence type="ECO:0000259" key="2">
    <source>
        <dbReference type="PROSITE" id="PS51707"/>
    </source>
</evidence>
<dbReference type="EMBL" id="JFAX01000035">
    <property type="protein sequence ID" value="EXI64452.1"/>
    <property type="molecule type" value="Genomic_DNA"/>
</dbReference>
<dbReference type="InterPro" id="IPR007899">
    <property type="entry name" value="CHAD_dom"/>
</dbReference>
<dbReference type="SUPFAM" id="SSF55154">
    <property type="entry name" value="CYTH-like phosphatases"/>
    <property type="match status" value="1"/>
</dbReference>
<dbReference type="InterPro" id="IPR038186">
    <property type="entry name" value="CHAD_dom_sf"/>
</dbReference>
<organism evidence="4 5">
    <name type="scientific">Candidatus Accumulibacter adjunctus</name>
    <dbReference type="NCBI Taxonomy" id="1454001"/>
    <lineage>
        <taxon>Bacteria</taxon>
        <taxon>Pseudomonadati</taxon>
        <taxon>Pseudomonadota</taxon>
        <taxon>Betaproteobacteria</taxon>
        <taxon>Candidatus Accumulibacter</taxon>
    </lineage>
</organism>
<dbReference type="GO" id="GO:0046872">
    <property type="term" value="F:metal ion binding"/>
    <property type="evidence" value="ECO:0007669"/>
    <property type="project" value="TreeGrafter"/>
</dbReference>
<dbReference type="Gene3D" id="2.40.320.10">
    <property type="entry name" value="Hypothetical Protein Pfu-838710-001"/>
    <property type="match status" value="1"/>
</dbReference>
<dbReference type="Pfam" id="PF01928">
    <property type="entry name" value="CYTH"/>
    <property type="match status" value="1"/>
</dbReference>
<dbReference type="InterPro" id="IPR039013">
    <property type="entry name" value="YgiF"/>
</dbReference>
<dbReference type="AlphaFoldDB" id="A0A011NIR0"/>
<evidence type="ECO:0008006" key="6">
    <source>
        <dbReference type="Google" id="ProtNLM"/>
    </source>
</evidence>
<protein>
    <recommendedName>
        <fullName evidence="6">Inorganic triphosphatase</fullName>
    </recommendedName>
</protein>
<name>A0A011NIR0_9PROT</name>
<evidence type="ECO:0000313" key="4">
    <source>
        <dbReference type="EMBL" id="EXI64452.1"/>
    </source>
</evidence>
<dbReference type="InterPro" id="IPR023577">
    <property type="entry name" value="CYTH_domain"/>
</dbReference>
<proteinExistence type="predicted"/>
<dbReference type="SMART" id="SM00880">
    <property type="entry name" value="CHAD"/>
    <property type="match status" value="1"/>
</dbReference>
<dbReference type="SMART" id="SM01118">
    <property type="entry name" value="CYTH"/>
    <property type="match status" value="1"/>
</dbReference>
<dbReference type="Gene3D" id="1.40.20.10">
    <property type="entry name" value="CHAD domain"/>
    <property type="match status" value="1"/>
</dbReference>
<feature type="domain" description="CHAD" evidence="3">
    <location>
        <begin position="215"/>
        <end position="491"/>
    </location>
</feature>
<sequence>MATETEIKLSLSAAAAQRLLELPLLAASERSTKLLRNTYYDTADRRLQRERIVVRYRQHGRQWLLGVKTAPPLAAGLAQRGEWEAPGRAGEFDFAHVDDVAVRELLESLRDELQPVFTTRFRREAHVLAPRSGVRIEVALDRGRIEAAGRRQSIREVEIELLSGSLSDLFAVALDLQAGVPMHPEAGSKSERAYRLLDAAPLLAVKAQPVAVQADMPTMDAFRLIAVACIGHLQANEQGVRDSEEAEFVHQARVAIRRLRSAIRLWEPLLPEAFVARFDPLWQALATQLGDNRNWDVFRAETMPVLAEVFAGTVDGARLASRVRGRCARYRRESRRALQSEDYSRLLLDFSAALVDLPVSPAGRLADFVPRCLGKRARRVNERAAAPLQTDVAARHRLRVAFKQLRYGLEFFSPLLAGPLLTDYHQSATALQEMLGRLNDLAVATQLVAAALPAASRVEVQAWLAAQTAALLPEFARLLDDFQQRLPPWQPPERPAGERSRSRQPAYSL</sequence>
<dbReference type="PANTHER" id="PTHR39569:SF1">
    <property type="entry name" value="INORGANIC TRIPHOSPHATASE"/>
    <property type="match status" value="1"/>
</dbReference>
<dbReference type="STRING" id="1454001.AW08_03699"/>
<evidence type="ECO:0000259" key="3">
    <source>
        <dbReference type="PROSITE" id="PS51708"/>
    </source>
</evidence>
<keyword evidence="5" id="KW-1185">Reference proteome</keyword>
<dbReference type="CDD" id="cd07756">
    <property type="entry name" value="CYTH-like_Pase_CHAD"/>
    <property type="match status" value="1"/>
</dbReference>
<dbReference type="PATRIC" id="fig|1454001.3.peg.3737"/>
<feature type="region of interest" description="Disordered" evidence="1">
    <location>
        <begin position="486"/>
        <end position="509"/>
    </location>
</feature>
<dbReference type="PANTHER" id="PTHR39569">
    <property type="entry name" value="INORGANIC TRIPHOSPHATASE"/>
    <property type="match status" value="1"/>
</dbReference>
<gene>
    <name evidence="4" type="ORF">AW08_03699</name>
</gene>
<comment type="caution">
    <text evidence="4">The sequence shown here is derived from an EMBL/GenBank/DDBJ whole genome shotgun (WGS) entry which is preliminary data.</text>
</comment>
<feature type="domain" description="CYTH" evidence="2">
    <location>
        <begin position="2"/>
        <end position="200"/>
    </location>
</feature>
<dbReference type="PROSITE" id="PS51707">
    <property type="entry name" value="CYTH"/>
    <property type="match status" value="1"/>
</dbReference>
<evidence type="ECO:0000256" key="1">
    <source>
        <dbReference type="SAM" id="MobiDB-lite"/>
    </source>
</evidence>
<dbReference type="InterPro" id="IPR033469">
    <property type="entry name" value="CYTH-like_dom_sf"/>
</dbReference>
<reference evidence="4" key="1">
    <citation type="submission" date="2014-02" db="EMBL/GenBank/DDBJ databases">
        <title>Expanding our view of genomic diversity in Candidatus Accumulibacter clades.</title>
        <authorList>
            <person name="Skennerton C.T."/>
            <person name="Barr J.J."/>
            <person name="Slater F.R."/>
            <person name="Bond P.L."/>
            <person name="Tyson G.W."/>
        </authorList>
    </citation>
    <scope>NUCLEOTIDE SEQUENCE [LARGE SCALE GENOMIC DNA]</scope>
</reference>
<dbReference type="GO" id="GO:0050355">
    <property type="term" value="F:inorganic triphosphate phosphatase activity"/>
    <property type="evidence" value="ECO:0007669"/>
    <property type="project" value="InterPro"/>
</dbReference>
<dbReference type="Proteomes" id="UP000020218">
    <property type="component" value="Unassembled WGS sequence"/>
</dbReference>
<evidence type="ECO:0000313" key="5">
    <source>
        <dbReference type="Proteomes" id="UP000020218"/>
    </source>
</evidence>
<dbReference type="Pfam" id="PF05235">
    <property type="entry name" value="CHAD"/>
    <property type="match status" value="1"/>
</dbReference>
<accession>A0A011NIR0</accession>
<dbReference type="PROSITE" id="PS51708">
    <property type="entry name" value="CHAD"/>
    <property type="match status" value="1"/>
</dbReference>